<sequence>MESGKLMLRVHDECLVLNIYKSMRSSSGAKTYMKINSVDPASTKPPDKQTNKNKAPKKEPKEEK</sequence>
<reference evidence="2 3" key="1">
    <citation type="journal article" date="2023" name="Plants (Basel)">
        <title>Bridging the Gap: Combining Genomics and Transcriptomics Approaches to Understand Stylosanthes scabra, an Orphan Legume from the Brazilian Caatinga.</title>
        <authorList>
            <person name="Ferreira-Neto J.R.C."/>
            <person name="da Silva M.D."/>
            <person name="Binneck E."/>
            <person name="de Melo N.F."/>
            <person name="da Silva R.H."/>
            <person name="de Melo A.L.T.M."/>
            <person name="Pandolfi V."/>
            <person name="Bustamante F.O."/>
            <person name="Brasileiro-Vidal A.C."/>
            <person name="Benko-Iseppon A.M."/>
        </authorList>
    </citation>
    <scope>NUCLEOTIDE SEQUENCE [LARGE SCALE GENOMIC DNA]</scope>
    <source>
        <tissue evidence="2">Leaves</tissue>
    </source>
</reference>
<dbReference type="Proteomes" id="UP001341840">
    <property type="component" value="Unassembled WGS sequence"/>
</dbReference>
<feature type="compositionally biased region" description="Basic and acidic residues" evidence="1">
    <location>
        <begin position="45"/>
        <end position="64"/>
    </location>
</feature>
<name>A0ABU6VT58_9FABA</name>
<evidence type="ECO:0000313" key="3">
    <source>
        <dbReference type="Proteomes" id="UP001341840"/>
    </source>
</evidence>
<feature type="non-terminal residue" evidence="2">
    <location>
        <position position="64"/>
    </location>
</feature>
<proteinExistence type="predicted"/>
<gene>
    <name evidence="2" type="ORF">PIB30_087177</name>
</gene>
<keyword evidence="3" id="KW-1185">Reference proteome</keyword>
<evidence type="ECO:0000313" key="2">
    <source>
        <dbReference type="EMBL" id="MED6176334.1"/>
    </source>
</evidence>
<feature type="region of interest" description="Disordered" evidence="1">
    <location>
        <begin position="28"/>
        <end position="64"/>
    </location>
</feature>
<evidence type="ECO:0000256" key="1">
    <source>
        <dbReference type="SAM" id="MobiDB-lite"/>
    </source>
</evidence>
<dbReference type="EMBL" id="JASCZI010152559">
    <property type="protein sequence ID" value="MED6176334.1"/>
    <property type="molecule type" value="Genomic_DNA"/>
</dbReference>
<accession>A0ABU6VT58</accession>
<organism evidence="2 3">
    <name type="scientific">Stylosanthes scabra</name>
    <dbReference type="NCBI Taxonomy" id="79078"/>
    <lineage>
        <taxon>Eukaryota</taxon>
        <taxon>Viridiplantae</taxon>
        <taxon>Streptophyta</taxon>
        <taxon>Embryophyta</taxon>
        <taxon>Tracheophyta</taxon>
        <taxon>Spermatophyta</taxon>
        <taxon>Magnoliopsida</taxon>
        <taxon>eudicotyledons</taxon>
        <taxon>Gunneridae</taxon>
        <taxon>Pentapetalae</taxon>
        <taxon>rosids</taxon>
        <taxon>fabids</taxon>
        <taxon>Fabales</taxon>
        <taxon>Fabaceae</taxon>
        <taxon>Papilionoideae</taxon>
        <taxon>50 kb inversion clade</taxon>
        <taxon>dalbergioids sensu lato</taxon>
        <taxon>Dalbergieae</taxon>
        <taxon>Pterocarpus clade</taxon>
        <taxon>Stylosanthes</taxon>
    </lineage>
</organism>
<comment type="caution">
    <text evidence="2">The sequence shown here is derived from an EMBL/GenBank/DDBJ whole genome shotgun (WGS) entry which is preliminary data.</text>
</comment>
<protein>
    <submittedName>
        <fullName evidence="2">Uncharacterized protein</fullName>
    </submittedName>
</protein>